<keyword evidence="6" id="KW-0805">Transcription regulation</keyword>
<keyword evidence="9" id="KW-0804">Transcription</keyword>
<keyword evidence="7 12" id="KW-0238">DNA-binding</keyword>
<evidence type="ECO:0000256" key="12">
    <source>
        <dbReference type="PROSITE-ProRule" id="PRU00108"/>
    </source>
</evidence>
<protein>
    <recommendedName>
        <fullName evidence="19">Zinc finger homeobox protein 4</fullName>
    </recommendedName>
</protein>
<comment type="subcellular location">
    <subcellularLocation>
        <location evidence="1 12 13">Nucleus</location>
    </subcellularLocation>
</comment>
<feature type="compositionally biased region" description="Low complexity" evidence="14">
    <location>
        <begin position="2615"/>
        <end position="2626"/>
    </location>
</feature>
<feature type="region of interest" description="Disordered" evidence="14">
    <location>
        <begin position="2608"/>
        <end position="2651"/>
    </location>
</feature>
<feature type="region of interest" description="Disordered" evidence="14">
    <location>
        <begin position="1443"/>
        <end position="1472"/>
    </location>
</feature>
<accession>A0A7R9BE26</accession>
<dbReference type="InterPro" id="IPR013087">
    <property type="entry name" value="Znf_C2H2_type"/>
</dbReference>
<keyword evidence="2" id="KW-0479">Metal-binding</keyword>
<name>A0A7R9BE26_9CRUS</name>
<feature type="compositionally biased region" description="Polar residues" evidence="14">
    <location>
        <begin position="2056"/>
        <end position="2087"/>
    </location>
</feature>
<feature type="region of interest" description="Disordered" evidence="14">
    <location>
        <begin position="294"/>
        <end position="355"/>
    </location>
</feature>
<dbReference type="CDD" id="cd00086">
    <property type="entry name" value="homeodomain"/>
    <property type="match status" value="4"/>
</dbReference>
<keyword evidence="4 11" id="KW-0863">Zinc-finger</keyword>
<dbReference type="PROSITE" id="PS00028">
    <property type="entry name" value="ZINC_FINGER_C2H2_1"/>
    <property type="match status" value="12"/>
</dbReference>
<feature type="domain" description="C2H2-type" evidence="16">
    <location>
        <begin position="1486"/>
        <end position="1515"/>
    </location>
</feature>
<dbReference type="GO" id="GO:0000978">
    <property type="term" value="F:RNA polymerase II cis-regulatory region sequence-specific DNA binding"/>
    <property type="evidence" value="ECO:0007669"/>
    <property type="project" value="TreeGrafter"/>
</dbReference>
<evidence type="ECO:0000256" key="10">
    <source>
        <dbReference type="ARBA" id="ARBA00023242"/>
    </source>
</evidence>
<feature type="domain" description="Homeobox" evidence="15">
    <location>
        <begin position="2645"/>
        <end position="2705"/>
    </location>
</feature>
<feature type="region of interest" description="Disordered" evidence="14">
    <location>
        <begin position="2548"/>
        <end position="2569"/>
    </location>
</feature>
<dbReference type="InterPro" id="IPR001356">
    <property type="entry name" value="HD"/>
</dbReference>
<dbReference type="OrthoDB" id="6417226at2759"/>
<evidence type="ECO:0000256" key="4">
    <source>
        <dbReference type="ARBA" id="ARBA00022771"/>
    </source>
</evidence>
<feature type="domain" description="Homeobox" evidence="15">
    <location>
        <begin position="2159"/>
        <end position="2219"/>
    </location>
</feature>
<dbReference type="PROSITE" id="PS00027">
    <property type="entry name" value="HOMEOBOX_1"/>
    <property type="match status" value="2"/>
</dbReference>
<evidence type="ECO:0000256" key="14">
    <source>
        <dbReference type="SAM" id="MobiDB-lite"/>
    </source>
</evidence>
<keyword evidence="10 12" id="KW-0539">Nucleus</keyword>
<dbReference type="InterPro" id="IPR036236">
    <property type="entry name" value="Znf_C2H2_sf"/>
</dbReference>
<feature type="compositionally biased region" description="Low complexity" evidence="14">
    <location>
        <begin position="2492"/>
        <end position="2503"/>
    </location>
</feature>
<feature type="region of interest" description="Disordered" evidence="14">
    <location>
        <begin position="2013"/>
        <end position="2087"/>
    </location>
</feature>
<evidence type="ECO:0000313" key="18">
    <source>
        <dbReference type="Proteomes" id="UP000678499"/>
    </source>
</evidence>
<dbReference type="Gene3D" id="3.30.160.60">
    <property type="entry name" value="Classic Zinc Finger"/>
    <property type="match status" value="4"/>
</dbReference>
<evidence type="ECO:0000259" key="16">
    <source>
        <dbReference type="PROSITE" id="PS50157"/>
    </source>
</evidence>
<dbReference type="PANTHER" id="PTHR45891:SF3">
    <property type="entry name" value="ZINC FINGER PROTEIN 2"/>
    <property type="match status" value="1"/>
</dbReference>
<feature type="compositionally biased region" description="Polar residues" evidence="14">
    <location>
        <begin position="295"/>
        <end position="313"/>
    </location>
</feature>
<dbReference type="FunFam" id="1.10.10.60:FF:000064">
    <property type="entry name" value="Zinc finger homeobox protein 4"/>
    <property type="match status" value="1"/>
</dbReference>
<keyword evidence="5" id="KW-0862">Zinc</keyword>
<feature type="domain" description="C2H2-type" evidence="16">
    <location>
        <begin position="1671"/>
        <end position="1699"/>
    </location>
</feature>
<feature type="region of interest" description="Disordered" evidence="14">
    <location>
        <begin position="1"/>
        <end position="64"/>
    </location>
</feature>
<feature type="domain" description="C2H2-type" evidence="16">
    <location>
        <begin position="554"/>
        <end position="583"/>
    </location>
</feature>
<feature type="region of interest" description="Disordered" evidence="14">
    <location>
        <begin position="587"/>
        <end position="623"/>
    </location>
</feature>
<feature type="DNA-binding region" description="Homeobox" evidence="12">
    <location>
        <begin position="2379"/>
        <end position="2438"/>
    </location>
</feature>
<feature type="domain" description="Homeobox" evidence="15">
    <location>
        <begin position="2377"/>
        <end position="2437"/>
    </location>
</feature>
<feature type="domain" description="C2H2-type" evidence="16">
    <location>
        <begin position="1407"/>
        <end position="1438"/>
    </location>
</feature>
<dbReference type="SUPFAM" id="SSF46689">
    <property type="entry name" value="Homeodomain-like"/>
    <property type="match status" value="4"/>
</dbReference>
<evidence type="ECO:0000256" key="5">
    <source>
        <dbReference type="ARBA" id="ARBA00022833"/>
    </source>
</evidence>
<dbReference type="SMART" id="SM00451">
    <property type="entry name" value="ZnF_U1"/>
    <property type="match status" value="6"/>
</dbReference>
<feature type="DNA-binding region" description="Homeobox" evidence="12">
    <location>
        <begin position="2161"/>
        <end position="2220"/>
    </location>
</feature>
<evidence type="ECO:0000313" key="17">
    <source>
        <dbReference type="EMBL" id="CAD7272389.1"/>
    </source>
</evidence>
<feature type="region of interest" description="Disordered" evidence="14">
    <location>
        <begin position="1307"/>
        <end position="1335"/>
    </location>
</feature>
<feature type="compositionally biased region" description="Pro residues" evidence="14">
    <location>
        <begin position="602"/>
        <end position="614"/>
    </location>
</feature>
<feature type="compositionally biased region" description="Polar residues" evidence="14">
    <location>
        <begin position="2135"/>
        <end position="2161"/>
    </location>
</feature>
<dbReference type="GO" id="GO:0005634">
    <property type="term" value="C:nucleus"/>
    <property type="evidence" value="ECO:0007669"/>
    <property type="project" value="UniProtKB-SubCell"/>
</dbReference>
<evidence type="ECO:0000256" key="7">
    <source>
        <dbReference type="ARBA" id="ARBA00023125"/>
    </source>
</evidence>
<dbReference type="InterPro" id="IPR009057">
    <property type="entry name" value="Homeodomain-like_sf"/>
</dbReference>
<evidence type="ECO:0000256" key="13">
    <source>
        <dbReference type="RuleBase" id="RU000682"/>
    </source>
</evidence>
<evidence type="ECO:0000256" key="3">
    <source>
        <dbReference type="ARBA" id="ARBA00022737"/>
    </source>
</evidence>
<feature type="DNA-binding region" description="Homeobox" evidence="12">
    <location>
        <begin position="2647"/>
        <end position="2706"/>
    </location>
</feature>
<feature type="region of interest" description="Disordered" evidence="14">
    <location>
        <begin position="2354"/>
        <end position="2381"/>
    </location>
</feature>
<dbReference type="GO" id="GO:0008270">
    <property type="term" value="F:zinc ion binding"/>
    <property type="evidence" value="ECO:0007669"/>
    <property type="project" value="UniProtKB-KW"/>
</dbReference>
<dbReference type="SMART" id="SM00389">
    <property type="entry name" value="HOX"/>
    <property type="match status" value="4"/>
</dbReference>
<feature type="DNA-binding region" description="Homeobox" evidence="12">
    <location>
        <begin position="1902"/>
        <end position="1961"/>
    </location>
</feature>
<feature type="compositionally biased region" description="Polar residues" evidence="14">
    <location>
        <begin position="1"/>
        <end position="25"/>
    </location>
</feature>
<dbReference type="InterPro" id="IPR003604">
    <property type="entry name" value="Matrin/U1-like-C_Znf_C2H2"/>
</dbReference>
<dbReference type="SUPFAM" id="SSF57667">
    <property type="entry name" value="beta-beta-alpha zinc fingers"/>
    <property type="match status" value="5"/>
</dbReference>
<dbReference type="GO" id="GO:0000981">
    <property type="term" value="F:DNA-binding transcription factor activity, RNA polymerase II-specific"/>
    <property type="evidence" value="ECO:0007669"/>
    <property type="project" value="InterPro"/>
</dbReference>
<evidence type="ECO:0000256" key="6">
    <source>
        <dbReference type="ARBA" id="ARBA00023015"/>
    </source>
</evidence>
<dbReference type="EMBL" id="OA882063">
    <property type="protein sequence ID" value="CAD7272389.1"/>
    <property type="molecule type" value="Genomic_DNA"/>
</dbReference>
<evidence type="ECO:0000256" key="8">
    <source>
        <dbReference type="ARBA" id="ARBA00023155"/>
    </source>
</evidence>
<dbReference type="PANTHER" id="PTHR45891">
    <property type="entry name" value="ZINC FINGER HOMEOBOX PROTEIN"/>
    <property type="match status" value="1"/>
</dbReference>
<evidence type="ECO:0000256" key="1">
    <source>
        <dbReference type="ARBA" id="ARBA00004123"/>
    </source>
</evidence>
<feature type="compositionally biased region" description="Basic and acidic residues" evidence="14">
    <location>
        <begin position="26"/>
        <end position="35"/>
    </location>
</feature>
<evidence type="ECO:0000256" key="9">
    <source>
        <dbReference type="ARBA" id="ARBA00023163"/>
    </source>
</evidence>
<feature type="compositionally biased region" description="Polar residues" evidence="14">
    <location>
        <begin position="2504"/>
        <end position="2515"/>
    </location>
</feature>
<feature type="domain" description="C2H2-type" evidence="16">
    <location>
        <begin position="1215"/>
        <end position="1242"/>
    </location>
</feature>
<dbReference type="Pfam" id="PF00096">
    <property type="entry name" value="zf-C2H2"/>
    <property type="match status" value="2"/>
</dbReference>
<evidence type="ECO:0000256" key="2">
    <source>
        <dbReference type="ARBA" id="ARBA00022723"/>
    </source>
</evidence>
<feature type="domain" description="C2H2-type" evidence="16">
    <location>
        <begin position="2268"/>
        <end position="2295"/>
    </location>
</feature>
<dbReference type="Pfam" id="PF24056">
    <property type="entry name" value="zf-C2H2_ZFHX3"/>
    <property type="match status" value="1"/>
</dbReference>
<sequence>MESSSIDATTASPVLDASQSSSNTKDTADAHKDSENPSPPTTAGESAELVMSPEGGCSSSPPAAQEGGDACFDVLGAECNMSLLGDVEKFDGKIVYNSDGSAYIIEGTDVPFEDGLPLKQDAIIESPGFSPEKASSQSYPRLASAFFVSRNPFYQALCSQGYFRLMNDKAKVPDAPVVHSYRVYTLCDQGQTKESPGPKGTVQPKRVPAEETSKSALNLEAEYSVPIKPILMCFICKLSFGYVKSFVGHAMADHKLSLNSEEKELLARKNTSAVIQCVGKDRGPLLSFLEPVAPSQDSSLSQTPSEISAQSPGAASVASGHSLHQGTVPSPVINTALASPPLGEKPTEEAEQKPGGIHVRNVTELLNENALHEILQNSGSGNPSQDLGEHAHMLPHCDEATFSDNENKPLFPTSSPGSDSFMSRLSGSSSCSQPSGKSGPPIPSPPRNMVGRLPMPGCPEHFSGKPPGKECSNCDLLMNPQLGSQQLNLMQSRNSCKTLKCPKCNWHYKYQETLEIHMKEKHPDHETTCMYCIMNQQHPRLSRGESYTCGYKPYRCDVCNYSTTTKGNLSIHMQSDKHLNNMQELQQSGGAGIGQSSEMSIPPQPTSRPSPSPPVISSTQKAKPKSTWRCDVCNYETNVARNLRIHMTSEKHTHNLILLQQNVKQMQHLSSLQAQAQAVQAGFDPASLLLQMVPGMNAVNSNSNQGNGTQAGDKAMPQHAEVALADMAYSQALLLQLMASGQLPPPLGSTSNASNTMSGIPGMHGPMTPHVEGDAAPQIPDILDQGDPVEPNPAHMFQCCICAVSSSDNLDALNRHLTADRSKTCEPEVLMLVVGNYVCKLCSYKTTLKANFQLHCKTDKHLQKLQHVNHIREGGPKNDWRLKFLSVNQPVQLRCNACDFYANSTHKLTLHTQGPQHNIGTVLWWHLKQAEEQIPVMNRLYSCSLCNFSSTAKMNLVRHVRSIRHLQMEQLYQMRRRQEGIESPADISLIFLVTDSSENASSDAGNQVPQSIGDQAASPSDDMESLQGDDGGNVSLQQSAKSRMCDQLPDETSECERSCLLSCPLCQDSFTQSEEREHHLSKVHHVKGDAMQRLLAMADWREKFAANNVNVKNESLDDDVDGTPSPSEDQIDQESFEELKCLTCSANFGTIDDLVAHQSELGHLEVRETQHGIGYSCWKPGCTKVFPTTEVLHAHFLDAHKNKQLSVSEKHVYKYRCNQCSLAFKTLEKLQVHSQYHLIREATTCSLCGRTFRSVQALLKHQEVAHADSSEVELLQARAKLLANPLLQPGLSGQVLNPALLELLKSDAAKEDDSEEDTNLSGAEKMEEDTDDAPVTQEQRLLEDYLNSQAIAEEAYNDPNRKYKCHKCRVAYTRQLYLTSHNKTLLHRKGDKLLYPMEKYLDPNRPFKCDICKESFTQKNILLVHYNSVSHLHKLKRVMQDQQVSDLGADRKSPTSPEEQLPSPRSSQLPTLYSGLKSQDEELKPYKCNICHVAYSQGATLDIHIRSVLHQTRASKLQELAMSGQIDLSIPLIEQPELKNEIDPEGKLGKNPEVETSRKIQDILENRRGHENLVDDGTRMEIATDNPEENLGVASGVSKRNGATQEDQSKLEPEVVMQFLEYHQRKDRMKVSGEVAEGKKPNILHAVGDGLTLHEGMKKEETPNLPEINQSTCPICHRTFSSIWVLRAHAEEIHGDFLPLAAVEKFSEDFKTTYRGKATGETSTLRDGERATLDDDRCSIVNPATPKLENQSESALSLKGVSPMPQAHLPGNVGQMPGQSVNNHSVSPGSVPQLNEMNPAALQQMQHLNPMLMASLGLGMPHFGMNMQALAAMNLQPPLVPFMMNAAAQWDPLTAALLSRASQTAGRPGVVPQMDPGFLLNPKLLQQQQQQQQAGAMATTQQKRARTRITDEQLKILRAHFDINNSPSEDQIKEMARQSGLPPKVIKHWFRNTLFKERQRNKDSPYNFNNPPSTSLNIEEYEKSKDDAFGASNPVEPPSHDNTQETLQSVTSGASIENQKPTDIHGTIVKTEGFPHEPSVMMRSPSPCKAEHERQSSSFGDSASPGQNAGQGQSLTIGTPGQNQLNISTPARQHSFQASLNSLLSNAPGVAQSSSVTSFPPFGGSPVPLPPRSDGSLTPTGSSQGFADMSNPSPGTGSSGKRANRTRFTDYQIKVLQEFFENNAYPKDDDLEYLSKLLGLSPRVIVVWFQNARQKARKVYENQPPVDPNDEGAGRFQRTPGLNYQCKKCLLVFQPFPGQQPTPKEEAFQCEHCNVSFPRFDLWQEHQVIHFMNPSLFSLFPGASAASGNPLGSEIRATNLMDSNVVPLRDTPLPNTGHLEHALNQLPIIANQQPSSGAKRKLDESGKDPGAGPGPDQHGKRLRTTILPEQLDYLYQKYQMESNPSRKALETIARDVGLKKRVVQVWFQNTRARERKGQYRAHAQVINKRCPFCPALFRVRSALETHLASKHPDQFSVEDINIDSLPDEETLGNSNASSGDNASRQGNTKLSLSESMQESDLQHFYGNSLRKYLAELESRAAADVNKTEVNLDGAKPGGHAEAPLDLSKPMDLTKAIRGELDEHDDLMGQGCDDTRSETFSESADFLEGDMYNENSSSPSSPLSTSLHGASPSLGNNSSHSASPKSASKRFRTQMSTVQVKVMKAIFEDYKTPTTAECELLGQEIGLPKRVIRVWFQNARAKMKKNWILQQSDGSLTQPNSENAMPEECKLCGVKYSHKYAIQDHLFSHQHIQTVKTFLEEADSQFPSLVMQQTSKSSSGPTNGSGGLGKLGFGSSDQASRMDKPTAEQLLAKLCSGALSGFPLGDVKFPANMSPSVESFASATSAGEWH</sequence>
<dbReference type="Gene3D" id="1.10.10.60">
    <property type="entry name" value="Homeodomain-like"/>
    <property type="match status" value="4"/>
</dbReference>
<feature type="region of interest" description="Disordered" evidence="14">
    <location>
        <begin position="1987"/>
        <end position="2006"/>
    </location>
</feature>
<reference evidence="17" key="1">
    <citation type="submission" date="2020-11" db="EMBL/GenBank/DDBJ databases">
        <authorList>
            <person name="Tran Van P."/>
        </authorList>
    </citation>
    <scope>NUCLEOTIDE SEQUENCE</scope>
</reference>
<dbReference type="PROSITE" id="PS50157">
    <property type="entry name" value="ZINC_FINGER_C2H2_2"/>
    <property type="match status" value="8"/>
</dbReference>
<feature type="domain" description="C2H2-type" evidence="16">
    <location>
        <begin position="1363"/>
        <end position="1392"/>
    </location>
</feature>
<evidence type="ECO:0008006" key="19">
    <source>
        <dbReference type="Google" id="ProtNLM"/>
    </source>
</evidence>
<dbReference type="PROSITE" id="PS50071">
    <property type="entry name" value="HOMEOBOX_2"/>
    <property type="match status" value="4"/>
</dbReference>
<dbReference type="EMBL" id="CAJPEX010000026">
    <property type="protein sequence ID" value="CAG0912541.1"/>
    <property type="molecule type" value="Genomic_DNA"/>
</dbReference>
<feature type="domain" description="Homeobox" evidence="15">
    <location>
        <begin position="1900"/>
        <end position="1960"/>
    </location>
</feature>
<keyword evidence="18" id="KW-1185">Reference proteome</keyword>
<dbReference type="Pfam" id="PF00046">
    <property type="entry name" value="Homeodomain"/>
    <property type="match status" value="4"/>
</dbReference>
<gene>
    <name evidence="17" type="ORF">NMOB1V02_LOCUS325</name>
</gene>
<evidence type="ECO:0000256" key="11">
    <source>
        <dbReference type="PROSITE-ProRule" id="PRU00042"/>
    </source>
</evidence>
<feature type="compositionally biased region" description="Polar residues" evidence="14">
    <location>
        <begin position="1454"/>
        <end position="1471"/>
    </location>
</feature>
<evidence type="ECO:0000259" key="15">
    <source>
        <dbReference type="PROSITE" id="PS50071"/>
    </source>
</evidence>
<feature type="region of interest" description="Disordered" evidence="14">
    <location>
        <begin position="190"/>
        <end position="209"/>
    </location>
</feature>
<proteinExistence type="predicted"/>
<dbReference type="Proteomes" id="UP000678499">
    <property type="component" value="Unassembled WGS sequence"/>
</dbReference>
<feature type="compositionally biased region" description="Polar residues" evidence="14">
    <location>
        <begin position="1000"/>
        <end position="1013"/>
    </location>
</feature>
<dbReference type="FunFam" id="1.10.10.60:FF:000080">
    <property type="entry name" value="Zinc finger homeobox protein 2"/>
    <property type="match status" value="1"/>
</dbReference>
<dbReference type="InterPro" id="IPR051968">
    <property type="entry name" value="ZnFinger_Homeobox_TR"/>
</dbReference>
<feature type="compositionally biased region" description="Polar residues" evidence="14">
    <location>
        <begin position="322"/>
        <end position="337"/>
    </location>
</feature>
<dbReference type="FunFam" id="3.30.160.60:FF:000081">
    <property type="entry name" value="Zinc finger homeobox protein 4"/>
    <property type="match status" value="1"/>
</dbReference>
<feature type="region of interest" description="Disordered" evidence="14">
    <location>
        <begin position="2486"/>
        <end position="2515"/>
    </location>
</feature>
<feature type="domain" description="C2H2-type" evidence="16">
    <location>
        <begin position="1243"/>
        <end position="1271"/>
    </location>
</feature>
<feature type="compositionally biased region" description="Low complexity" evidence="14">
    <location>
        <begin position="417"/>
        <end position="439"/>
    </location>
</feature>
<keyword evidence="3" id="KW-0677">Repeat</keyword>
<organism evidence="17">
    <name type="scientific">Notodromas monacha</name>
    <dbReference type="NCBI Taxonomy" id="399045"/>
    <lineage>
        <taxon>Eukaryota</taxon>
        <taxon>Metazoa</taxon>
        <taxon>Ecdysozoa</taxon>
        <taxon>Arthropoda</taxon>
        <taxon>Crustacea</taxon>
        <taxon>Oligostraca</taxon>
        <taxon>Ostracoda</taxon>
        <taxon>Podocopa</taxon>
        <taxon>Podocopida</taxon>
        <taxon>Cypridocopina</taxon>
        <taxon>Cypridoidea</taxon>
        <taxon>Cyprididae</taxon>
        <taxon>Notodromas</taxon>
    </lineage>
</organism>
<feature type="region of interest" description="Disordered" evidence="14">
    <location>
        <begin position="2110"/>
        <end position="2165"/>
    </location>
</feature>
<keyword evidence="8 12" id="KW-0371">Homeobox</keyword>
<feature type="compositionally biased region" description="Gly residues" evidence="14">
    <location>
        <begin position="2782"/>
        <end position="2791"/>
    </location>
</feature>
<feature type="region of interest" description="Disordered" evidence="14">
    <location>
        <begin position="1590"/>
        <end position="1609"/>
    </location>
</feature>
<feature type="region of interest" description="Disordered" evidence="14">
    <location>
        <begin position="1000"/>
        <end position="1042"/>
    </location>
</feature>
<feature type="region of interest" description="Disordered" evidence="14">
    <location>
        <begin position="2769"/>
        <end position="2804"/>
    </location>
</feature>
<dbReference type="InterPro" id="IPR017970">
    <property type="entry name" value="Homeobox_CS"/>
</dbReference>
<dbReference type="SMART" id="SM00355">
    <property type="entry name" value="ZnF_C2H2"/>
    <property type="match status" value="19"/>
</dbReference>
<feature type="region of interest" description="Disordered" evidence="14">
    <location>
        <begin position="399"/>
        <end position="452"/>
    </location>
</feature>